<keyword evidence="1" id="KW-0812">Transmembrane</keyword>
<feature type="transmembrane region" description="Helical" evidence="1">
    <location>
        <begin position="46"/>
        <end position="64"/>
    </location>
</feature>
<evidence type="ECO:0000313" key="3">
    <source>
        <dbReference type="Proteomes" id="UP000199019"/>
    </source>
</evidence>
<dbReference type="EMBL" id="FOHB01000001">
    <property type="protein sequence ID" value="SER77161.1"/>
    <property type="molecule type" value="Genomic_DNA"/>
</dbReference>
<protein>
    <submittedName>
        <fullName evidence="2">Uncharacterized protein</fullName>
    </submittedName>
</protein>
<keyword evidence="3" id="KW-1185">Reference proteome</keyword>
<dbReference type="STRING" id="587636.SAMN05216199_1156"/>
<dbReference type="RefSeq" id="WP_091756071.1">
    <property type="nucleotide sequence ID" value="NZ_FOHB01000001.1"/>
</dbReference>
<keyword evidence="1" id="KW-1133">Transmembrane helix</keyword>
<sequence>MNDLFEDQLRADLHSAAGRPAYDSIDPTEVIGEGRRVVRRRHRTQALGVAAAVAVIGVVGFLATDTGRTTTAPPAHHSPTEPSQASVVFNDLSTNFNGVEVAGPAWVRVDLDPATGAVTYTFNDRKGTSTSAGASVAPGGGSITWGTGDGYPNLVVGVAPAPATHLTDIGVRGGTGGSTSDAKPLPGTRYQAFVRLYSVTTSVSQLRGFVWADSAGAIRTSDASVKAYSTDFVGLGRGPSTLVAVPNWDWLGVFDDDGASSVWISEASGTFGNQVPRVEMGRLDGKNSQVTVAGLLPAGATGVTPHYAAGMASHPLQTAVLRDADGAAGHYTGFFAQFVDKTPKGRPSPWLTHISWTDPGGQRQESTLH</sequence>
<accession>A0A1H9RWH9</accession>
<proteinExistence type="predicted"/>
<keyword evidence="1" id="KW-0472">Membrane</keyword>
<reference evidence="3" key="1">
    <citation type="submission" date="2016-10" db="EMBL/GenBank/DDBJ databases">
        <authorList>
            <person name="Varghese N."/>
            <person name="Submissions S."/>
        </authorList>
    </citation>
    <scope>NUCLEOTIDE SEQUENCE [LARGE SCALE GENOMIC DNA]</scope>
    <source>
        <strain evidence="3">CGMCC 1.6963</strain>
    </source>
</reference>
<dbReference type="AlphaFoldDB" id="A0A1H9RWH9"/>
<evidence type="ECO:0000256" key="1">
    <source>
        <dbReference type="SAM" id="Phobius"/>
    </source>
</evidence>
<evidence type="ECO:0000313" key="2">
    <source>
        <dbReference type="EMBL" id="SER77161.1"/>
    </source>
</evidence>
<dbReference type="Proteomes" id="UP000199019">
    <property type="component" value="Unassembled WGS sequence"/>
</dbReference>
<gene>
    <name evidence="2" type="ORF">SAMN05216199_1156</name>
</gene>
<name>A0A1H9RWH9_9MICO</name>
<organism evidence="2 3">
    <name type="scientific">Pedococcus cremeus</name>
    <dbReference type="NCBI Taxonomy" id="587636"/>
    <lineage>
        <taxon>Bacteria</taxon>
        <taxon>Bacillati</taxon>
        <taxon>Actinomycetota</taxon>
        <taxon>Actinomycetes</taxon>
        <taxon>Micrococcales</taxon>
        <taxon>Intrasporangiaceae</taxon>
        <taxon>Pedococcus</taxon>
    </lineage>
</organism>
<dbReference type="OrthoDB" id="4842004at2"/>